<protein>
    <recommendedName>
        <fullName evidence="4">Alpha amylase inhibitor</fullName>
    </recommendedName>
</protein>
<dbReference type="EMBL" id="FNJR01000013">
    <property type="protein sequence ID" value="SDP91589.1"/>
    <property type="molecule type" value="Genomic_DNA"/>
</dbReference>
<feature type="signal peptide" evidence="1">
    <location>
        <begin position="1"/>
        <end position="28"/>
    </location>
</feature>
<evidence type="ECO:0008006" key="4">
    <source>
        <dbReference type="Google" id="ProtNLM"/>
    </source>
</evidence>
<keyword evidence="1" id="KW-0732">Signal</keyword>
<sequence length="105" mass="11262">MRSVFNLRTMTALTIAAGSLLVATVASAAPAVPSEASSNEPARTPCGYFETEHDAKYNHCADNTHVVINVDTIWARDYTKCVGPGVTYLGSTDDIRFASYVGRTC</sequence>
<evidence type="ECO:0000313" key="2">
    <source>
        <dbReference type="EMBL" id="SDP91589.1"/>
    </source>
</evidence>
<name>A0A1H0WLK6_9ACTN</name>
<gene>
    <name evidence="2" type="ORF">SAMN04487905_11311</name>
</gene>
<feature type="chain" id="PRO_5011478842" description="Alpha amylase inhibitor" evidence="1">
    <location>
        <begin position="29"/>
        <end position="105"/>
    </location>
</feature>
<dbReference type="AlphaFoldDB" id="A0A1H0WLK6"/>
<dbReference type="Proteomes" id="UP000199497">
    <property type="component" value="Unassembled WGS sequence"/>
</dbReference>
<dbReference type="InterPro" id="IPR045935">
    <property type="entry name" value="DUF6355"/>
</dbReference>
<evidence type="ECO:0000256" key="1">
    <source>
        <dbReference type="SAM" id="SignalP"/>
    </source>
</evidence>
<dbReference type="STRING" id="405564.SAMN04487905_11311"/>
<evidence type="ECO:0000313" key="3">
    <source>
        <dbReference type="Proteomes" id="UP000199497"/>
    </source>
</evidence>
<proteinExistence type="predicted"/>
<reference evidence="3" key="1">
    <citation type="submission" date="2016-10" db="EMBL/GenBank/DDBJ databases">
        <authorList>
            <person name="Varghese N."/>
            <person name="Submissions S."/>
        </authorList>
    </citation>
    <scope>NUCLEOTIDE SEQUENCE [LARGE SCALE GENOMIC DNA]</scope>
    <source>
        <strain evidence="3">DSM 46732</strain>
    </source>
</reference>
<organism evidence="2 3">
    <name type="scientific">Actinopolyspora xinjiangensis</name>
    <dbReference type="NCBI Taxonomy" id="405564"/>
    <lineage>
        <taxon>Bacteria</taxon>
        <taxon>Bacillati</taxon>
        <taxon>Actinomycetota</taxon>
        <taxon>Actinomycetes</taxon>
        <taxon>Actinopolysporales</taxon>
        <taxon>Actinopolysporaceae</taxon>
        <taxon>Actinopolyspora</taxon>
    </lineage>
</organism>
<keyword evidence="3" id="KW-1185">Reference proteome</keyword>
<dbReference type="Pfam" id="PF19882">
    <property type="entry name" value="DUF6355"/>
    <property type="match status" value="1"/>
</dbReference>
<accession>A0A1H0WLK6</accession>